<dbReference type="GO" id="GO:0006955">
    <property type="term" value="P:immune response"/>
    <property type="evidence" value="ECO:0007669"/>
    <property type="project" value="InterPro"/>
</dbReference>
<keyword evidence="4 9" id="KW-0964">Secreted</keyword>
<evidence type="ECO:0000256" key="3">
    <source>
        <dbReference type="ARBA" id="ARBA00022514"/>
    </source>
</evidence>
<protein>
    <recommendedName>
        <fullName evidence="9">C-C motif chemokine</fullName>
    </recommendedName>
</protein>
<feature type="signal peptide" evidence="9">
    <location>
        <begin position="1"/>
        <end position="22"/>
    </location>
</feature>
<comment type="similarity">
    <text evidence="2 9">Belongs to the intercrine beta (chemokine CC) family.</text>
</comment>
<proteinExistence type="inferred from homology"/>
<evidence type="ECO:0000256" key="5">
    <source>
        <dbReference type="ARBA" id="ARBA00022729"/>
    </source>
</evidence>
<evidence type="ECO:0000256" key="9">
    <source>
        <dbReference type="RuleBase" id="RU361150"/>
    </source>
</evidence>
<evidence type="ECO:0000313" key="11">
    <source>
        <dbReference type="EMBL" id="KAG7330625.1"/>
    </source>
</evidence>
<feature type="chain" id="PRO_5039750825" description="C-C motif chemokine" evidence="9">
    <location>
        <begin position="23"/>
        <end position="91"/>
    </location>
</feature>
<dbReference type="Pfam" id="PF00048">
    <property type="entry name" value="IL8"/>
    <property type="match status" value="1"/>
</dbReference>
<dbReference type="GO" id="GO:0008009">
    <property type="term" value="F:chemokine activity"/>
    <property type="evidence" value="ECO:0007669"/>
    <property type="project" value="InterPro"/>
</dbReference>
<dbReference type="InterPro" id="IPR036048">
    <property type="entry name" value="Interleukin_8-like_sf"/>
</dbReference>
<evidence type="ECO:0000259" key="10">
    <source>
        <dbReference type="SMART" id="SM00199"/>
    </source>
</evidence>
<dbReference type="FunFam" id="2.40.50.40:FF:000002">
    <property type="entry name" value="C-C motif chemokine"/>
    <property type="match status" value="1"/>
</dbReference>
<dbReference type="InterPro" id="IPR001811">
    <property type="entry name" value="Chemokine_IL8-like_dom"/>
</dbReference>
<dbReference type="Proteomes" id="UP000824219">
    <property type="component" value="Linkage Group LG07"/>
</dbReference>
<comment type="caution">
    <text evidence="11">The sequence shown here is derived from an EMBL/GenBank/DDBJ whole genome shotgun (WGS) entry which is preliminary data.</text>
</comment>
<evidence type="ECO:0000256" key="6">
    <source>
        <dbReference type="ARBA" id="ARBA00023157"/>
    </source>
</evidence>
<dbReference type="OrthoDB" id="9447832at2759"/>
<keyword evidence="6" id="KW-1015">Disulfide bond</keyword>
<feature type="domain" description="Chemokine interleukin-8-like" evidence="10">
    <location>
        <begin position="27"/>
        <end position="85"/>
    </location>
</feature>
<evidence type="ECO:0000256" key="8">
    <source>
        <dbReference type="ARBA" id="ARBA00046726"/>
    </source>
</evidence>
<accession>A0A9D3NXE9</accession>
<dbReference type="SUPFAM" id="SSF54117">
    <property type="entry name" value="Interleukin 8-like chemokines"/>
    <property type="match status" value="1"/>
</dbReference>
<comment type="function">
    <text evidence="7">Monokine with inflammatory and chemokinetic properties. Binds to CCR1, CCR4 and CCR5. One of the major HIV-suppressive factors produced by CD8+ T-cells. Recombinant MIP-1-alpha induces a dose-dependent inhibition of different strains of HIV-1, HIV-2, and simian immunodeficiency virus (SIV).</text>
</comment>
<dbReference type="AlphaFoldDB" id="A0A9D3NXE9"/>
<comment type="subcellular location">
    <subcellularLocation>
        <location evidence="1 9">Secreted</location>
    </subcellularLocation>
</comment>
<dbReference type="InterPro" id="IPR000827">
    <property type="entry name" value="Chemokine_CC_CS"/>
</dbReference>
<dbReference type="PROSITE" id="PS00472">
    <property type="entry name" value="SMALL_CYTOKINES_CC"/>
    <property type="match status" value="1"/>
</dbReference>
<dbReference type="Gene3D" id="2.40.50.40">
    <property type="match status" value="1"/>
</dbReference>
<dbReference type="SMART" id="SM00199">
    <property type="entry name" value="SCY"/>
    <property type="match status" value="1"/>
</dbReference>
<evidence type="ECO:0000256" key="1">
    <source>
        <dbReference type="ARBA" id="ARBA00004613"/>
    </source>
</evidence>
<sequence>MFSRSVLLVLLVLACLQSFTMAQNNGPKKCCFSYQTRPIPIKYIAGYEETEFQCSKPGVIFTLNDIRQVCADPRVDWVKRNMNIIDQRPRA</sequence>
<organism evidence="11 12">
    <name type="scientific">Hemibagrus wyckioides</name>
    <dbReference type="NCBI Taxonomy" id="337641"/>
    <lineage>
        <taxon>Eukaryota</taxon>
        <taxon>Metazoa</taxon>
        <taxon>Chordata</taxon>
        <taxon>Craniata</taxon>
        <taxon>Vertebrata</taxon>
        <taxon>Euteleostomi</taxon>
        <taxon>Actinopterygii</taxon>
        <taxon>Neopterygii</taxon>
        <taxon>Teleostei</taxon>
        <taxon>Ostariophysi</taxon>
        <taxon>Siluriformes</taxon>
        <taxon>Bagridae</taxon>
        <taxon>Hemibagrus</taxon>
    </lineage>
</organism>
<dbReference type="PANTHER" id="PTHR12015:SF183">
    <property type="entry name" value="C-C MOTIF CHEMOKINE 3"/>
    <property type="match status" value="1"/>
</dbReference>
<reference evidence="11 12" key="1">
    <citation type="submission" date="2021-06" db="EMBL/GenBank/DDBJ databases">
        <title>Chromosome-level genome assembly of the red-tail catfish (Hemibagrus wyckioides).</title>
        <authorList>
            <person name="Shao F."/>
        </authorList>
    </citation>
    <scope>NUCLEOTIDE SEQUENCE [LARGE SCALE GENOMIC DNA]</scope>
    <source>
        <strain evidence="11">EC202008001</strain>
        <tissue evidence="11">Blood</tissue>
    </source>
</reference>
<evidence type="ECO:0000256" key="7">
    <source>
        <dbReference type="ARBA" id="ARBA00044740"/>
    </source>
</evidence>
<evidence type="ECO:0000256" key="2">
    <source>
        <dbReference type="ARBA" id="ARBA00010868"/>
    </source>
</evidence>
<name>A0A9D3NXE9_9TELE</name>
<gene>
    <name evidence="11" type="ORF">KOW79_006847</name>
</gene>
<dbReference type="PROSITE" id="PS51257">
    <property type="entry name" value="PROKAR_LIPOPROTEIN"/>
    <property type="match status" value="1"/>
</dbReference>
<dbReference type="PANTHER" id="PTHR12015">
    <property type="entry name" value="SMALL INDUCIBLE CYTOKINE A"/>
    <property type="match status" value="1"/>
</dbReference>
<evidence type="ECO:0000256" key="4">
    <source>
        <dbReference type="ARBA" id="ARBA00022525"/>
    </source>
</evidence>
<keyword evidence="12" id="KW-1185">Reference proteome</keyword>
<dbReference type="InterPro" id="IPR039809">
    <property type="entry name" value="Chemokine_b/g/d"/>
</dbReference>
<evidence type="ECO:0000313" key="12">
    <source>
        <dbReference type="Proteomes" id="UP000824219"/>
    </source>
</evidence>
<dbReference type="EMBL" id="JAHKSW010000007">
    <property type="protein sequence ID" value="KAG7330625.1"/>
    <property type="molecule type" value="Genomic_DNA"/>
</dbReference>
<keyword evidence="5 9" id="KW-0732">Signal</keyword>
<keyword evidence="9" id="KW-0145">Chemotaxis</keyword>
<keyword evidence="3 9" id="KW-0202">Cytokine</keyword>
<dbReference type="CDD" id="cd00272">
    <property type="entry name" value="Chemokine_CC"/>
    <property type="match status" value="1"/>
</dbReference>
<comment type="subunit">
    <text evidence="8">Self-associates. Also heterodimer of MIP-1-alpha(4-69) and MIP-1-beta(3-69). Interacts with CCR1.</text>
</comment>
<dbReference type="GO" id="GO:0005615">
    <property type="term" value="C:extracellular space"/>
    <property type="evidence" value="ECO:0007669"/>
    <property type="project" value="UniProtKB-KW"/>
</dbReference>